<dbReference type="InterPro" id="IPR028325">
    <property type="entry name" value="VG_K_chnl"/>
</dbReference>
<dbReference type="GO" id="GO:0051260">
    <property type="term" value="P:protein homooligomerization"/>
    <property type="evidence" value="ECO:0007669"/>
    <property type="project" value="InterPro"/>
</dbReference>
<evidence type="ECO:0000256" key="24">
    <source>
        <dbReference type="SAM" id="MobiDB-lite"/>
    </source>
</evidence>
<keyword evidence="11 25" id="KW-0472">Membrane</keyword>
<dbReference type="Pfam" id="PF00520">
    <property type="entry name" value="Ion_trans"/>
    <property type="match status" value="1"/>
</dbReference>
<accession>A0AA97JEV5</accession>
<evidence type="ECO:0000256" key="15">
    <source>
        <dbReference type="ARBA" id="ARBA00049573"/>
    </source>
</evidence>
<keyword evidence="7" id="KW-0851">Voltage-gated channel</keyword>
<evidence type="ECO:0000256" key="4">
    <source>
        <dbReference type="ARBA" id="ARBA00022538"/>
    </source>
</evidence>
<evidence type="ECO:0000256" key="14">
    <source>
        <dbReference type="ARBA" id="ARBA00042109"/>
    </source>
</evidence>
<gene>
    <name evidence="28" type="primary">KCNS1</name>
</gene>
<dbReference type="InterPro" id="IPR003968">
    <property type="entry name" value="K_chnl_volt-dep_Kv"/>
</dbReference>
<evidence type="ECO:0000256" key="22">
    <source>
        <dbReference type="ARBA" id="ARBA00080555"/>
    </source>
</evidence>
<dbReference type="InterPro" id="IPR000210">
    <property type="entry name" value="BTB/POZ_dom"/>
</dbReference>
<evidence type="ECO:0000256" key="25">
    <source>
        <dbReference type="SAM" id="Phobius"/>
    </source>
</evidence>
<dbReference type="FunFam" id="1.10.287.70:FF:000005">
    <property type="entry name" value="potassium voltage-gated channel subfamily G member 1"/>
    <property type="match status" value="1"/>
</dbReference>
<evidence type="ECO:0000256" key="17">
    <source>
        <dbReference type="ARBA" id="ARBA00049795"/>
    </source>
</evidence>
<feature type="domain" description="BTB" evidence="26">
    <location>
        <begin position="267"/>
        <end position="376"/>
    </location>
</feature>
<evidence type="ECO:0000313" key="28">
    <source>
        <dbReference type="RefSeq" id="XP_054836415.1"/>
    </source>
</evidence>
<comment type="similarity">
    <text evidence="18">Belongs to the potassium channel family. S (TC 1.A.1.2) subfamily. Kv9.2/KCNS2 sub-subfamily.</text>
</comment>
<dbReference type="GO" id="GO:1901379">
    <property type="term" value="P:regulation of potassium ion transmembrane transport"/>
    <property type="evidence" value="ECO:0007669"/>
    <property type="project" value="UniProtKB-ARBA"/>
</dbReference>
<dbReference type="PANTHER" id="PTHR11537">
    <property type="entry name" value="VOLTAGE-GATED POTASSIUM CHANNEL"/>
    <property type="match status" value="1"/>
</dbReference>
<dbReference type="SUPFAM" id="SSF54695">
    <property type="entry name" value="POZ domain"/>
    <property type="match status" value="1"/>
</dbReference>
<name>A0AA97JEV5_EUBMA</name>
<dbReference type="InterPro" id="IPR003971">
    <property type="entry name" value="K_chnl_volt-dep_Kv5/Kv9"/>
</dbReference>
<dbReference type="PRINTS" id="PR00169">
    <property type="entry name" value="KCHANNEL"/>
</dbReference>
<dbReference type="CTD" id="3787"/>
<dbReference type="InterPro" id="IPR005821">
    <property type="entry name" value="Ion_trans_dom"/>
</dbReference>
<keyword evidence="5 25" id="KW-0812">Transmembrane</keyword>
<evidence type="ECO:0000256" key="7">
    <source>
        <dbReference type="ARBA" id="ARBA00022882"/>
    </source>
</evidence>
<keyword evidence="12" id="KW-0407">Ion channel</keyword>
<evidence type="ECO:0000256" key="11">
    <source>
        <dbReference type="ARBA" id="ARBA00023136"/>
    </source>
</evidence>
<dbReference type="Gene3D" id="1.20.120.350">
    <property type="entry name" value="Voltage-gated potassium channels. Chain C"/>
    <property type="match status" value="1"/>
</dbReference>
<feature type="transmembrane region" description="Helical" evidence="25">
    <location>
        <begin position="639"/>
        <end position="660"/>
    </location>
</feature>
<dbReference type="GO" id="GO:0005251">
    <property type="term" value="F:delayed rectifier potassium channel activity"/>
    <property type="evidence" value="ECO:0007669"/>
    <property type="project" value="TreeGrafter"/>
</dbReference>
<dbReference type="GO" id="GO:0005737">
    <property type="term" value="C:cytoplasm"/>
    <property type="evidence" value="ECO:0007669"/>
    <property type="project" value="UniProtKB-ARBA"/>
</dbReference>
<dbReference type="CDD" id="cd18426">
    <property type="entry name" value="BTB_POZ_KCNS1"/>
    <property type="match status" value="1"/>
</dbReference>
<dbReference type="SUPFAM" id="SSF81324">
    <property type="entry name" value="Voltage-gated potassium channels"/>
    <property type="match status" value="1"/>
</dbReference>
<dbReference type="InterPro" id="IPR027359">
    <property type="entry name" value="Volt_channel_dom_sf"/>
</dbReference>
<evidence type="ECO:0000256" key="3">
    <source>
        <dbReference type="ARBA" id="ARBA00022475"/>
    </source>
</evidence>
<comment type="subcellular location">
    <subcellularLocation>
        <location evidence="1">Cell membrane</location>
        <topology evidence="1">Multi-pass membrane protein</topology>
    </subcellularLocation>
</comment>
<evidence type="ECO:0000256" key="19">
    <source>
        <dbReference type="ARBA" id="ARBA00065612"/>
    </source>
</evidence>
<dbReference type="AlphaFoldDB" id="A0AA97JEV5"/>
<proteinExistence type="inferred from homology"/>
<dbReference type="GO" id="GO:0015459">
    <property type="term" value="F:potassium channel regulator activity"/>
    <property type="evidence" value="ECO:0007669"/>
    <property type="project" value="UniProtKB-ARBA"/>
</dbReference>
<comment type="function">
    <text evidence="15">Potassium channel regulatory subunit that modulate the delayed rectifier voltage-gated potassium channel activity of KCNB1 and KCNB2 by altering their kinetics, expression levels, and shifting the half-inactivation potential to more polarized values. While it does not form functional channels on its own, it can form functional heterotetrameric channels with KCNB1 and KCNB2. Each regulatory subunit has unique regulatory properties that can lead to extensive inhibition, significant changes in kinetics, and/or substantial shifts in the voltage dependencies of the inactivation process.</text>
</comment>
<evidence type="ECO:0000256" key="6">
    <source>
        <dbReference type="ARBA" id="ARBA00022826"/>
    </source>
</evidence>
<feature type="transmembrane region" description="Helical" evidence="25">
    <location>
        <begin position="579"/>
        <end position="600"/>
    </location>
</feature>
<keyword evidence="4" id="KW-0633">Potassium transport</keyword>
<evidence type="ECO:0000256" key="1">
    <source>
        <dbReference type="ARBA" id="ARBA00004651"/>
    </source>
</evidence>
<evidence type="ECO:0000256" key="18">
    <source>
        <dbReference type="ARBA" id="ARBA00061446"/>
    </source>
</evidence>
<evidence type="ECO:0000256" key="20">
    <source>
        <dbReference type="ARBA" id="ARBA00070342"/>
    </source>
</evidence>
<evidence type="ECO:0000256" key="21">
    <source>
        <dbReference type="ARBA" id="ARBA00077017"/>
    </source>
</evidence>
<evidence type="ECO:0000256" key="5">
    <source>
        <dbReference type="ARBA" id="ARBA00022692"/>
    </source>
</evidence>
<keyword evidence="8" id="KW-0630">Potassium</keyword>
<feature type="transmembrane region" description="Helical" evidence="25">
    <location>
        <begin position="479"/>
        <end position="498"/>
    </location>
</feature>
<evidence type="ECO:0000256" key="13">
    <source>
        <dbReference type="ARBA" id="ARBA00038289"/>
    </source>
</evidence>
<evidence type="ECO:0000259" key="26">
    <source>
        <dbReference type="SMART" id="SM00225"/>
    </source>
</evidence>
<dbReference type="Pfam" id="PF02214">
    <property type="entry name" value="BTB_2"/>
    <property type="match status" value="1"/>
</dbReference>
<evidence type="ECO:0000256" key="23">
    <source>
        <dbReference type="ARBA" id="ARBA00082876"/>
    </source>
</evidence>
<feature type="transmembrane region" description="Helical" evidence="25">
    <location>
        <begin position="510"/>
        <end position="531"/>
    </location>
</feature>
<dbReference type="FunFam" id="3.30.710.10:FF:000029">
    <property type="entry name" value="potassium voltage-gated channel subfamily S member 2"/>
    <property type="match status" value="1"/>
</dbReference>
<dbReference type="GO" id="GO:0001508">
    <property type="term" value="P:action potential"/>
    <property type="evidence" value="ECO:0007669"/>
    <property type="project" value="TreeGrafter"/>
</dbReference>
<sequence>MKRQNPPCRVPTVRLYSATERHGPQCRSREKTAAGRLISHQAKNSILVNVGFPKKLPSALEGGSREQLLRAGEGERAGGPRSSARLLACFFLRRTKREFADGSRRGEQSLQKAENGNAPLSPAAPAEVCPEPSARRAAEWLEGSPASGGGRWAAAALSCPGRAPDPGGRKEGRKEGLRLPGASQLSRTWLWGSAIGAPRACSLGEACARSTPPGVLDRGAAAERGARQRGALAATCTLLSRKVQLAPAFLIMVNKTFHYWDPAFEDGVININVGGLRRRLSSSALSKFPDTRLGRLLSCDSEESILQLCDDYDVGAREFYFDRNPGFFLYVLHFYQTGKLHVMEELCVFSFCQEIEYWGINEFFLDSCCSYRYHERKLESRHHSWDEESEVSSVDTSPDEISDFNHDLLRYSTLRCGKLRKRLWLTMENPGYSIPSKLFSFVSISVVLVSIATMCIHSMAEYQLVDEHGNAMDDPVLEYLEYFCISWFTFEVTSRLLLAPNLKKFFKHPLNLIDIVSVLPFYFTFLVDVTVGRESEIGNLGKVVQVFRLMRIFRVLKLARHSTGLRSLGATLKHSYREVGILLLYLAVGVSVFSGVAYTAEKEEDVGFDTIPACWWWGTVSMTTVGYGDVVPVTIAGKLAASGCILGGILVVALPITIIFNKFSHFYRRQKALEAAVRNSDKKDPEDSDNYPSQESDILSEAFQRDDISDHGDLTRRILPIH</sequence>
<dbReference type="Proteomes" id="UP001190640">
    <property type="component" value="Chromosome 5"/>
</dbReference>
<dbReference type="GeneID" id="129330412"/>
<protein>
    <recommendedName>
        <fullName evidence="16">Delayed-rectifier potassium channel regulatory subunit KCNS1</fullName>
    </recommendedName>
    <alternativeName>
        <fullName evidence="14">Delayed-rectifier K(+) channel alpha subunit 1</fullName>
    </alternativeName>
    <alternativeName>
        <fullName evidence="21">Delayed-rectifier K(+) channel alpha subunit 2</fullName>
    </alternativeName>
    <alternativeName>
        <fullName evidence="20">Delayed-rectifier potassium channel regulatory subunit KCNS2</fullName>
    </alternativeName>
    <alternativeName>
        <fullName evidence="17">Delayed-rectifier potassium channel subunit Kv9.1</fullName>
    </alternativeName>
    <alternativeName>
        <fullName evidence="22">Delayed-rectifier potassium channel subunit Kv9.2</fullName>
    </alternativeName>
    <alternativeName>
        <fullName evidence="23">Potassium voltage-gated channel subfamily S member 2</fullName>
    </alternativeName>
</protein>
<feature type="region of interest" description="Disordered" evidence="24">
    <location>
        <begin position="100"/>
        <end position="178"/>
    </location>
</feature>
<keyword evidence="6" id="KW-0631">Potassium channel</keyword>
<evidence type="ECO:0000256" key="10">
    <source>
        <dbReference type="ARBA" id="ARBA00023065"/>
    </source>
</evidence>
<evidence type="ECO:0000256" key="12">
    <source>
        <dbReference type="ARBA" id="ARBA00023303"/>
    </source>
</evidence>
<dbReference type="FunFam" id="1.20.120.350:FF:000029">
    <property type="entry name" value="Potassium voltage-gated channel subfamily S member 2"/>
    <property type="match status" value="1"/>
</dbReference>
<keyword evidence="2" id="KW-0813">Transport</keyword>
<evidence type="ECO:0000256" key="9">
    <source>
        <dbReference type="ARBA" id="ARBA00022989"/>
    </source>
</evidence>
<comment type="subunit">
    <text evidence="19">Heterotetramer with KCNB1 and KCNB2. Does not form homomultimers.</text>
</comment>
<dbReference type="RefSeq" id="XP_054836415.1">
    <property type="nucleotide sequence ID" value="XM_054980440.1"/>
</dbReference>
<dbReference type="PRINTS" id="PR01491">
    <property type="entry name" value="KVCHANNEL"/>
</dbReference>
<keyword evidence="9 25" id="KW-1133">Transmembrane helix</keyword>
<reference evidence="28" key="1">
    <citation type="submission" date="2025-08" db="UniProtKB">
        <authorList>
            <consortium name="RefSeq"/>
        </authorList>
    </citation>
    <scope>IDENTIFICATION</scope>
    <source>
        <tissue evidence="28">Blood</tissue>
    </source>
</reference>
<dbReference type="Gene3D" id="1.10.287.70">
    <property type="match status" value="1"/>
</dbReference>
<keyword evidence="10" id="KW-0406">Ion transport</keyword>
<dbReference type="InterPro" id="IPR011333">
    <property type="entry name" value="SKP1/BTB/POZ_sf"/>
</dbReference>
<keyword evidence="27" id="KW-1185">Reference proteome</keyword>
<dbReference type="GO" id="GO:0008076">
    <property type="term" value="C:voltage-gated potassium channel complex"/>
    <property type="evidence" value="ECO:0007669"/>
    <property type="project" value="InterPro"/>
</dbReference>
<evidence type="ECO:0000256" key="8">
    <source>
        <dbReference type="ARBA" id="ARBA00022958"/>
    </source>
</evidence>
<dbReference type="Gene3D" id="3.30.710.10">
    <property type="entry name" value="Potassium Channel Kv1.1, Chain A"/>
    <property type="match status" value="1"/>
</dbReference>
<organism evidence="27 28">
    <name type="scientific">Eublepharis macularius</name>
    <name type="common">Leopard gecko</name>
    <name type="synonym">Cyrtodactylus macularius</name>
    <dbReference type="NCBI Taxonomy" id="481883"/>
    <lineage>
        <taxon>Eukaryota</taxon>
        <taxon>Metazoa</taxon>
        <taxon>Chordata</taxon>
        <taxon>Craniata</taxon>
        <taxon>Vertebrata</taxon>
        <taxon>Euteleostomi</taxon>
        <taxon>Lepidosauria</taxon>
        <taxon>Squamata</taxon>
        <taxon>Bifurcata</taxon>
        <taxon>Gekkota</taxon>
        <taxon>Eublepharidae</taxon>
        <taxon>Eublepharinae</taxon>
        <taxon>Eublepharis</taxon>
    </lineage>
</organism>
<dbReference type="InterPro" id="IPR003131">
    <property type="entry name" value="T1-type_BTB"/>
</dbReference>
<comment type="similarity">
    <text evidence="13">Belongs to the potassium channel family. S (TC 1.A.1.2) subfamily. Kv9.1/KCNS1 sub-subfamily.</text>
</comment>
<dbReference type="PANTHER" id="PTHR11537:SF61">
    <property type="entry name" value="POTASSIUM VOLTAGE-GATED CHANNEL SUBFAMILY S MEMBER 1"/>
    <property type="match status" value="1"/>
</dbReference>
<dbReference type="PRINTS" id="PR01494">
    <property type="entry name" value="KV9CHANNEL"/>
</dbReference>
<dbReference type="KEGG" id="emc:129330412"/>
<feature type="compositionally biased region" description="Basic and acidic residues" evidence="24">
    <location>
        <begin position="167"/>
        <end position="177"/>
    </location>
</feature>
<evidence type="ECO:0000256" key="2">
    <source>
        <dbReference type="ARBA" id="ARBA00022448"/>
    </source>
</evidence>
<feature type="transmembrane region" description="Helical" evidence="25">
    <location>
        <begin position="438"/>
        <end position="459"/>
    </location>
</feature>
<keyword evidence="3" id="KW-1003">Cell membrane</keyword>
<evidence type="ECO:0000256" key="16">
    <source>
        <dbReference type="ARBA" id="ARBA00049769"/>
    </source>
</evidence>
<dbReference type="SMART" id="SM00225">
    <property type="entry name" value="BTB"/>
    <property type="match status" value="1"/>
</dbReference>
<evidence type="ECO:0000313" key="27">
    <source>
        <dbReference type="Proteomes" id="UP001190640"/>
    </source>
</evidence>